<dbReference type="SUPFAM" id="SSF88946">
    <property type="entry name" value="Sigma2 domain of RNA polymerase sigma factors"/>
    <property type="match status" value="1"/>
</dbReference>
<dbReference type="Gene3D" id="1.10.1740.10">
    <property type="match status" value="1"/>
</dbReference>
<keyword evidence="8" id="KW-1185">Reference proteome</keyword>
<evidence type="ECO:0000259" key="5">
    <source>
        <dbReference type="Pfam" id="PF04542"/>
    </source>
</evidence>
<dbReference type="SUPFAM" id="SSF88659">
    <property type="entry name" value="Sigma3 and sigma4 domains of RNA polymerase sigma factors"/>
    <property type="match status" value="1"/>
</dbReference>
<dbReference type="GO" id="GO:0006352">
    <property type="term" value="P:DNA-templated transcription initiation"/>
    <property type="evidence" value="ECO:0007669"/>
    <property type="project" value="InterPro"/>
</dbReference>
<evidence type="ECO:0000313" key="7">
    <source>
        <dbReference type="EMBL" id="SDL24266.1"/>
    </source>
</evidence>
<keyword evidence="3" id="KW-0731">Sigma factor</keyword>
<dbReference type="InterPro" id="IPR039425">
    <property type="entry name" value="RNA_pol_sigma-70-like"/>
</dbReference>
<dbReference type="Pfam" id="PF04542">
    <property type="entry name" value="Sigma70_r2"/>
    <property type="match status" value="1"/>
</dbReference>
<dbReference type="Pfam" id="PF08281">
    <property type="entry name" value="Sigma70_r4_2"/>
    <property type="match status" value="1"/>
</dbReference>
<dbReference type="InterPro" id="IPR014327">
    <property type="entry name" value="RNA_pol_sigma70_bacteroid"/>
</dbReference>
<evidence type="ECO:0000256" key="4">
    <source>
        <dbReference type="ARBA" id="ARBA00023163"/>
    </source>
</evidence>
<dbReference type="RefSeq" id="WP_093197202.1">
    <property type="nucleotide sequence ID" value="NZ_FNGS01000001.1"/>
</dbReference>
<dbReference type="InterPro" id="IPR014284">
    <property type="entry name" value="RNA_pol_sigma-70_dom"/>
</dbReference>
<dbReference type="NCBIfam" id="TIGR02985">
    <property type="entry name" value="Sig70_bacteroi1"/>
    <property type="match status" value="1"/>
</dbReference>
<comment type="similarity">
    <text evidence="1">Belongs to the sigma-70 factor family. ECF subfamily.</text>
</comment>
<evidence type="ECO:0000256" key="2">
    <source>
        <dbReference type="ARBA" id="ARBA00023015"/>
    </source>
</evidence>
<evidence type="ECO:0000256" key="1">
    <source>
        <dbReference type="ARBA" id="ARBA00010641"/>
    </source>
</evidence>
<dbReference type="PANTHER" id="PTHR43133">
    <property type="entry name" value="RNA POLYMERASE ECF-TYPE SIGMA FACTO"/>
    <property type="match status" value="1"/>
</dbReference>
<dbReference type="EMBL" id="FNGS01000001">
    <property type="protein sequence ID" value="SDL24266.1"/>
    <property type="molecule type" value="Genomic_DNA"/>
</dbReference>
<name>A0A1G9IGU0_9BACT</name>
<dbReference type="STRING" id="563176.SAMN04488090_0470"/>
<reference evidence="7 8" key="1">
    <citation type="submission" date="2016-10" db="EMBL/GenBank/DDBJ databases">
        <authorList>
            <person name="de Groot N.N."/>
        </authorList>
    </citation>
    <scope>NUCLEOTIDE SEQUENCE [LARGE SCALE GENOMIC DNA]</scope>
    <source>
        <strain evidence="7 8">DSM 21668</strain>
    </source>
</reference>
<dbReference type="GO" id="GO:0003677">
    <property type="term" value="F:DNA binding"/>
    <property type="evidence" value="ECO:0007669"/>
    <property type="project" value="InterPro"/>
</dbReference>
<feature type="domain" description="RNA polymerase sigma-70 region 2" evidence="5">
    <location>
        <begin position="23"/>
        <end position="86"/>
    </location>
</feature>
<dbReference type="CDD" id="cd06171">
    <property type="entry name" value="Sigma70_r4"/>
    <property type="match status" value="1"/>
</dbReference>
<dbReference type="OrthoDB" id="655312at2"/>
<keyword evidence="2" id="KW-0805">Transcription regulation</keyword>
<feature type="domain" description="RNA polymerase sigma factor 70 region 4 type 2" evidence="6">
    <location>
        <begin position="118"/>
        <end position="167"/>
    </location>
</feature>
<dbReference type="InterPro" id="IPR013325">
    <property type="entry name" value="RNA_pol_sigma_r2"/>
</dbReference>
<evidence type="ECO:0000256" key="3">
    <source>
        <dbReference type="ARBA" id="ARBA00023082"/>
    </source>
</evidence>
<dbReference type="AlphaFoldDB" id="A0A1G9IGU0"/>
<dbReference type="InterPro" id="IPR036388">
    <property type="entry name" value="WH-like_DNA-bd_sf"/>
</dbReference>
<accession>A0A1G9IGU0</accession>
<organism evidence="7 8">
    <name type="scientific">Siphonobacter aquaeclarae</name>
    <dbReference type="NCBI Taxonomy" id="563176"/>
    <lineage>
        <taxon>Bacteria</taxon>
        <taxon>Pseudomonadati</taxon>
        <taxon>Bacteroidota</taxon>
        <taxon>Cytophagia</taxon>
        <taxon>Cytophagales</taxon>
        <taxon>Cytophagaceae</taxon>
        <taxon>Siphonobacter</taxon>
    </lineage>
</organism>
<dbReference type="InterPro" id="IPR013324">
    <property type="entry name" value="RNA_pol_sigma_r3/r4-like"/>
</dbReference>
<keyword evidence="4" id="KW-0804">Transcription</keyword>
<evidence type="ECO:0000259" key="6">
    <source>
        <dbReference type="Pfam" id="PF08281"/>
    </source>
</evidence>
<protein>
    <submittedName>
        <fullName evidence="7">RNA polymerase sigma-70 factor, ECF subfamily</fullName>
    </submittedName>
</protein>
<dbReference type="GO" id="GO:0016987">
    <property type="term" value="F:sigma factor activity"/>
    <property type="evidence" value="ECO:0007669"/>
    <property type="project" value="UniProtKB-KW"/>
</dbReference>
<dbReference type="InterPro" id="IPR007627">
    <property type="entry name" value="RNA_pol_sigma70_r2"/>
</dbReference>
<sequence>MNPPSQQLLNDITQGNESAFALLYNRYRPSALRYCLAIVKEPEEAENIFHEVLIKLWERRTFINPELNFHAYLFTCLRNTCFDFLKEMERDAFVRQQYAERQYACGDEDYEEHEQRLVRLRQAIHTLPRRRKRILLLTIEQDHSYQEIAELLHISRNTVKNHLVKARHVLREQLIPRR</sequence>
<dbReference type="InterPro" id="IPR013249">
    <property type="entry name" value="RNA_pol_sigma70_r4_t2"/>
</dbReference>
<proteinExistence type="inferred from homology"/>
<dbReference type="Gene3D" id="1.10.10.10">
    <property type="entry name" value="Winged helix-like DNA-binding domain superfamily/Winged helix DNA-binding domain"/>
    <property type="match status" value="1"/>
</dbReference>
<dbReference type="NCBIfam" id="TIGR02937">
    <property type="entry name" value="sigma70-ECF"/>
    <property type="match status" value="1"/>
</dbReference>
<dbReference type="Proteomes" id="UP000198901">
    <property type="component" value="Unassembled WGS sequence"/>
</dbReference>
<gene>
    <name evidence="7" type="ORF">SAMN04488090_0470</name>
</gene>
<dbReference type="PANTHER" id="PTHR43133:SF46">
    <property type="entry name" value="RNA POLYMERASE SIGMA-70 FACTOR ECF SUBFAMILY"/>
    <property type="match status" value="1"/>
</dbReference>
<evidence type="ECO:0000313" key="8">
    <source>
        <dbReference type="Proteomes" id="UP000198901"/>
    </source>
</evidence>